<proteinExistence type="predicted"/>
<evidence type="ECO:0000313" key="2">
    <source>
        <dbReference type="EMBL" id="BAJ46917.1"/>
    </source>
</evidence>
<gene>
    <name evidence="2" type="ORF">HGMM_F30F06C43</name>
</gene>
<feature type="region of interest" description="Disordered" evidence="1">
    <location>
        <begin position="23"/>
        <end position="44"/>
    </location>
</feature>
<reference evidence="2 3" key="1">
    <citation type="journal article" date="2005" name="Environ. Microbiol.">
        <title>Genetic and functional properties of uncultivated thermophilic crenarchaeotes from a subsurface gold mine as revealed by analysis of genome fragments.</title>
        <authorList>
            <person name="Nunoura T."/>
            <person name="Hirayama H."/>
            <person name="Takami H."/>
            <person name="Oida H."/>
            <person name="Nishi S."/>
            <person name="Shimamura S."/>
            <person name="Suzuki Y."/>
            <person name="Inagaki F."/>
            <person name="Takai K."/>
            <person name="Nealson K.H."/>
            <person name="Horikoshi K."/>
        </authorList>
    </citation>
    <scope>NUCLEOTIDE SEQUENCE [LARGE SCALE GENOMIC DNA]</scope>
</reference>
<dbReference type="Proteomes" id="UP000008120">
    <property type="component" value="Chromosome"/>
</dbReference>
<protein>
    <submittedName>
        <fullName evidence="2">Uncharacterized protein</fullName>
    </submittedName>
</protein>
<name>E6N3L1_CALS0</name>
<dbReference type="AlphaFoldDB" id="E6N3L1"/>
<organism evidence="2 3">
    <name type="scientific">Caldiarchaeum subterraneum</name>
    <dbReference type="NCBI Taxonomy" id="311458"/>
    <lineage>
        <taxon>Archaea</taxon>
        <taxon>Nitrososphaerota</taxon>
        <taxon>Candidatus Caldarchaeales</taxon>
        <taxon>Candidatus Caldarchaeaceae</taxon>
        <taxon>Candidatus Caldarchaeum</taxon>
    </lineage>
</organism>
<accession>E6N3L1</accession>
<evidence type="ECO:0000256" key="1">
    <source>
        <dbReference type="SAM" id="MobiDB-lite"/>
    </source>
</evidence>
<reference evidence="2 3" key="2">
    <citation type="journal article" date="2011" name="Nucleic Acids Res.">
        <title>Insights into the evolution of Archaea and eukaryotic protein modifier systems revealed by the genome of a novel archaeal group.</title>
        <authorList>
            <person name="Nunoura T."/>
            <person name="Takaki Y."/>
            <person name="Kakuta J."/>
            <person name="Nishi S."/>
            <person name="Sugahara J."/>
            <person name="Kazama H."/>
            <person name="Chee G."/>
            <person name="Hattori M."/>
            <person name="Kanai A."/>
            <person name="Atomi H."/>
            <person name="Takai K."/>
            <person name="Takami H."/>
        </authorList>
    </citation>
    <scope>NUCLEOTIDE SEQUENCE [LARGE SCALE GENOMIC DNA]</scope>
</reference>
<dbReference type="EMBL" id="AP011727">
    <property type="protein sequence ID" value="BAJ46917.1"/>
    <property type="molecule type" value="Genomic_DNA"/>
</dbReference>
<evidence type="ECO:0000313" key="3">
    <source>
        <dbReference type="Proteomes" id="UP000008120"/>
    </source>
</evidence>
<sequence>MIKSLSIGIGDAAEKHHIPAHILTSFRGPQTQLSKPPPHTRYRSRKQDMDTLIAQAVAAEKLRRLHRDLDRNIQQIISYENKRFVDVDVFESPLD</sequence>